<keyword evidence="4" id="KW-1185">Reference proteome</keyword>
<dbReference type="EMBL" id="JAQQWN010000005">
    <property type="protein sequence ID" value="KAK8085215.1"/>
    <property type="molecule type" value="Genomic_DNA"/>
</dbReference>
<dbReference type="PANTHER" id="PTHR24320:SF283">
    <property type="entry name" value="RETINOL DEHYDROGENASE 11"/>
    <property type="match status" value="1"/>
</dbReference>
<keyword evidence="2" id="KW-0560">Oxidoreductase</keyword>
<proteinExistence type="inferred from homology"/>
<name>A0ABR1WNU4_9PEZI</name>
<protein>
    <recommendedName>
        <fullName evidence="5">NAD(P)-binding protein</fullName>
    </recommendedName>
</protein>
<dbReference type="PRINTS" id="PR00081">
    <property type="entry name" value="GDHRDH"/>
</dbReference>
<dbReference type="SUPFAM" id="SSF51735">
    <property type="entry name" value="NAD(P)-binding Rossmann-fold domains"/>
    <property type="match status" value="1"/>
</dbReference>
<evidence type="ECO:0000256" key="2">
    <source>
        <dbReference type="ARBA" id="ARBA00023002"/>
    </source>
</evidence>
<organism evidence="3 4">
    <name type="scientific">Apiospora hydei</name>
    <dbReference type="NCBI Taxonomy" id="1337664"/>
    <lineage>
        <taxon>Eukaryota</taxon>
        <taxon>Fungi</taxon>
        <taxon>Dikarya</taxon>
        <taxon>Ascomycota</taxon>
        <taxon>Pezizomycotina</taxon>
        <taxon>Sordariomycetes</taxon>
        <taxon>Xylariomycetidae</taxon>
        <taxon>Amphisphaeriales</taxon>
        <taxon>Apiosporaceae</taxon>
        <taxon>Apiospora</taxon>
    </lineage>
</organism>
<gene>
    <name evidence="3" type="ORF">PG997_006486</name>
</gene>
<dbReference type="InterPro" id="IPR036291">
    <property type="entry name" value="NAD(P)-bd_dom_sf"/>
</dbReference>
<comment type="caution">
    <text evidence="3">The sequence shown here is derived from an EMBL/GenBank/DDBJ whole genome shotgun (WGS) entry which is preliminary data.</text>
</comment>
<dbReference type="RefSeq" id="XP_066669724.1">
    <property type="nucleotide sequence ID" value="XM_066810801.1"/>
</dbReference>
<comment type="similarity">
    <text evidence="1">Belongs to the short-chain dehydrogenases/reductases (SDR) family.</text>
</comment>
<evidence type="ECO:0008006" key="5">
    <source>
        <dbReference type="Google" id="ProtNLM"/>
    </source>
</evidence>
<reference evidence="3 4" key="1">
    <citation type="submission" date="2023-01" db="EMBL/GenBank/DDBJ databases">
        <title>Analysis of 21 Apiospora genomes using comparative genomics revels a genus with tremendous synthesis potential of carbohydrate active enzymes and secondary metabolites.</title>
        <authorList>
            <person name="Sorensen T."/>
        </authorList>
    </citation>
    <scope>NUCLEOTIDE SEQUENCE [LARGE SCALE GENOMIC DNA]</scope>
    <source>
        <strain evidence="3 4">CBS 114990</strain>
    </source>
</reference>
<evidence type="ECO:0000313" key="3">
    <source>
        <dbReference type="EMBL" id="KAK8085215.1"/>
    </source>
</evidence>
<accession>A0ABR1WNU4</accession>
<sequence>MATFNEETTAQDVIDAFGSEAAGKTFVITGPSQGGIGASAAIHLAKAKPARIVLAGRSLAKIQPVIDEIKGVNSSVSVDFVSLDLLDRASVRQAGAEIKRLTNEVSALINNAGIMAVEHFTKSQDGVEGQFETNHVGHFLLTSLLMPELKKAKGVVVNVSRGTTYDCWEAYGRSKLANVLFGIELGKRMSKFGGAAFSVSPGFIPETKLLVNSDVNEKRLTAAFEDAKEKNGGVAPVQRVATIEEGAANLILPALDPKLRSKKDTLGIKENMAAQLTSMAESSGAFILECGIGSVPDWAGGADRPEKLWRLSEKLIGQEVVV</sequence>
<dbReference type="GeneID" id="92043861"/>
<dbReference type="PANTHER" id="PTHR24320">
    <property type="entry name" value="RETINOL DEHYDROGENASE"/>
    <property type="match status" value="1"/>
</dbReference>
<dbReference type="Gene3D" id="3.40.50.720">
    <property type="entry name" value="NAD(P)-binding Rossmann-like Domain"/>
    <property type="match status" value="1"/>
</dbReference>
<dbReference type="InterPro" id="IPR002347">
    <property type="entry name" value="SDR_fam"/>
</dbReference>
<dbReference type="Pfam" id="PF00106">
    <property type="entry name" value="adh_short"/>
    <property type="match status" value="1"/>
</dbReference>
<evidence type="ECO:0000256" key="1">
    <source>
        <dbReference type="ARBA" id="ARBA00006484"/>
    </source>
</evidence>
<evidence type="ECO:0000313" key="4">
    <source>
        <dbReference type="Proteomes" id="UP001433268"/>
    </source>
</evidence>
<dbReference type="Proteomes" id="UP001433268">
    <property type="component" value="Unassembled WGS sequence"/>
</dbReference>